<keyword evidence="2" id="KW-1185">Reference proteome</keyword>
<evidence type="ECO:0000313" key="2">
    <source>
        <dbReference type="Proteomes" id="UP001056978"/>
    </source>
</evidence>
<proteinExistence type="predicted"/>
<accession>A0ACB9Y3E4</accession>
<sequence>MTIQYKKEWDNLLKDSPAYKLYEDFREGDASKTSSIECGDKSNIDKLNSMILANLRNVNDGKYMKCSNCKDCCLNFTYWMYDEIRKLVLCKNNKINVSDFIGKLSIEGSSFNNRANKCPCSYYYLGDLNEMNKEKDLHDYFENFDELERKCFNKSNKIMCDEYTKYISKIYEENYFDCCYLYEYGIEDCKHYFKCDDQYKPNKLLDIINDKFQKGKKKLEKSPKGVYQADSNKFQEGDPAFQFLTCSGKLSVGKRTHCVVSRKAPQDIIRGIEHTANGSVESSGSPESKHLLSQGDVTAQGKVTERARGTRNIKVSNHETTEHGINISPSLVASENVGEITSTRNKSVCVNSLSNKEKVESCVEPDVRTTRTLGLRIEGVLPISRIKIARGTKIPSYLNIQESPSSILTSTFFRVGISACLVVGILMLFLIYYKFTPFRSRIRSRKSTRKRIRYDDYDDYPTVIFGKISAPRRRHTKNIRILERYYMHEYS</sequence>
<dbReference type="Proteomes" id="UP001056978">
    <property type="component" value="Chromosome 13"/>
</dbReference>
<name>A0ACB9Y3E4_PLABR</name>
<protein>
    <submittedName>
        <fullName evidence="1">PIR protein</fullName>
    </submittedName>
</protein>
<comment type="caution">
    <text evidence="1">The sequence shown here is derived from an EMBL/GenBank/DDBJ whole genome shotgun (WGS) entry which is preliminary data.</text>
</comment>
<gene>
    <name evidence="1" type="ORF">MKS88_005206</name>
</gene>
<evidence type="ECO:0000313" key="1">
    <source>
        <dbReference type="EMBL" id="KAI4835987.1"/>
    </source>
</evidence>
<reference evidence="1" key="1">
    <citation type="submission" date="2022-06" db="EMBL/GenBank/DDBJ databases">
        <title>The First Complete Genome of the Simian Malaria Parasite Plasmodium brasilianum.</title>
        <authorList>
            <person name="Bajic M."/>
            <person name="Ravishankar S."/>
        </authorList>
    </citation>
    <scope>NUCLEOTIDE SEQUENCE</scope>
    <source>
        <strain evidence="1">Bolivian I</strain>
    </source>
</reference>
<organism evidence="1 2">
    <name type="scientific">Plasmodium brasilianum</name>
    <dbReference type="NCBI Taxonomy" id="5824"/>
    <lineage>
        <taxon>Eukaryota</taxon>
        <taxon>Sar</taxon>
        <taxon>Alveolata</taxon>
        <taxon>Apicomplexa</taxon>
        <taxon>Aconoidasida</taxon>
        <taxon>Haemosporida</taxon>
        <taxon>Plasmodiidae</taxon>
        <taxon>Plasmodium</taxon>
        <taxon>Plasmodium (Plasmodium)</taxon>
    </lineage>
</organism>
<dbReference type="EMBL" id="CM043781">
    <property type="protein sequence ID" value="KAI4835987.1"/>
    <property type="molecule type" value="Genomic_DNA"/>
</dbReference>